<keyword evidence="2" id="KW-1185">Reference proteome</keyword>
<evidence type="ECO:0000313" key="1">
    <source>
        <dbReference type="EMBL" id="GAA6166712.1"/>
    </source>
</evidence>
<proteinExistence type="predicted"/>
<dbReference type="Gene3D" id="3.40.1730.10">
    <property type="entry name" value="pa0076 domain"/>
    <property type="match status" value="1"/>
</dbReference>
<evidence type="ECO:0000313" key="2">
    <source>
        <dbReference type="Proteomes" id="UP001465153"/>
    </source>
</evidence>
<sequence length="221" mass="25366">MQQSVGIFGKLPAHGDFIDRGLPSSFISIWDEWLQRCISSSQSRLGNQWLDYYLVAPIWRFVLTNGVIDNNQYIGIVMPSVDSVGRYFPLTIAHKIQASENPFIALSEPSWFQHAENTAINALNHRENIDDMFRQLQGVKPNAQNNTQANFQNQRGQYAFLSINAYTFTDLYSELLFKSRLNDMPAFSLWHQNNQNESHKYFESAGLPSPDVYTMMISGSW</sequence>
<protein>
    <recommendedName>
        <fullName evidence="3">Type VI secretion system-associated protein TagF</fullName>
    </recommendedName>
</protein>
<reference evidence="1 2" key="1">
    <citation type="submission" date="2024-04" db="EMBL/GenBank/DDBJ databases">
        <title>Draft genome sequence of Sessilibacter corallicola NBRC 116591.</title>
        <authorList>
            <person name="Miyakawa T."/>
            <person name="Kusuya Y."/>
            <person name="Miura T."/>
        </authorList>
    </citation>
    <scope>NUCLEOTIDE SEQUENCE [LARGE SCALE GENOMIC DNA]</scope>
    <source>
        <strain evidence="1 2">KU-00831-HH</strain>
    </source>
</reference>
<dbReference type="InterPro" id="IPR038225">
    <property type="entry name" value="TagF_sf"/>
</dbReference>
<evidence type="ECO:0008006" key="3">
    <source>
        <dbReference type="Google" id="ProtNLM"/>
    </source>
</evidence>
<dbReference type="NCBIfam" id="TIGR03373">
    <property type="entry name" value="VI_minor_4"/>
    <property type="match status" value="1"/>
</dbReference>
<accession>A0ABQ0A4Y6</accession>
<dbReference type="InterPro" id="IPR017748">
    <property type="entry name" value="TagF"/>
</dbReference>
<gene>
    <name evidence="1" type="ORF">NBRC116591_05220</name>
</gene>
<comment type="caution">
    <text evidence="1">The sequence shown here is derived from an EMBL/GenBank/DDBJ whole genome shotgun (WGS) entry which is preliminary data.</text>
</comment>
<dbReference type="EMBL" id="BAABWN010000001">
    <property type="protein sequence ID" value="GAA6166712.1"/>
    <property type="molecule type" value="Genomic_DNA"/>
</dbReference>
<organism evidence="1 2">
    <name type="scientific">Sessilibacter corallicola</name>
    <dbReference type="NCBI Taxonomy" id="2904075"/>
    <lineage>
        <taxon>Bacteria</taxon>
        <taxon>Pseudomonadati</taxon>
        <taxon>Pseudomonadota</taxon>
        <taxon>Gammaproteobacteria</taxon>
        <taxon>Cellvibrionales</taxon>
        <taxon>Cellvibrionaceae</taxon>
        <taxon>Sessilibacter</taxon>
    </lineage>
</organism>
<dbReference type="Pfam" id="PF09867">
    <property type="entry name" value="TagF_N"/>
    <property type="match status" value="1"/>
</dbReference>
<dbReference type="PIRSF" id="PIRSF029287">
    <property type="entry name" value="UCP029287"/>
    <property type="match status" value="1"/>
</dbReference>
<dbReference type="Proteomes" id="UP001465153">
    <property type="component" value="Unassembled WGS sequence"/>
</dbReference>
<name>A0ABQ0A4Y6_9GAMM</name>
<dbReference type="RefSeq" id="WP_233086270.1">
    <property type="nucleotide sequence ID" value="NZ_BAABWN010000001.1"/>
</dbReference>